<gene>
    <name evidence="5" type="ORF">GEV26_00160</name>
</gene>
<evidence type="ECO:0000313" key="6">
    <source>
        <dbReference type="Proteomes" id="UP000392064"/>
    </source>
</evidence>
<dbReference type="KEGG" id="aef:GEV26_00160"/>
<feature type="region of interest" description="Disordered" evidence="2">
    <location>
        <begin position="297"/>
        <end position="337"/>
    </location>
</feature>
<dbReference type="AlphaFoldDB" id="A0A5Q2M9X7"/>
<evidence type="ECO:0000256" key="1">
    <source>
        <dbReference type="SAM" id="Coils"/>
    </source>
</evidence>
<dbReference type="InterPro" id="IPR005135">
    <property type="entry name" value="Endo/exonuclease/phosphatase"/>
</dbReference>
<dbReference type="SUPFAM" id="SSF56219">
    <property type="entry name" value="DNase I-like"/>
    <property type="match status" value="1"/>
</dbReference>
<organism evidence="5 6">
    <name type="scientific">Aeromicrobium yanjiei</name>
    <dbReference type="NCBI Taxonomy" id="2662028"/>
    <lineage>
        <taxon>Bacteria</taxon>
        <taxon>Bacillati</taxon>
        <taxon>Actinomycetota</taxon>
        <taxon>Actinomycetes</taxon>
        <taxon>Propionibacteriales</taxon>
        <taxon>Nocardioidaceae</taxon>
        <taxon>Aeromicrobium</taxon>
    </lineage>
</organism>
<keyword evidence="3" id="KW-0472">Membrane</keyword>
<dbReference type="Gene3D" id="3.60.10.10">
    <property type="entry name" value="Endonuclease/exonuclease/phosphatase"/>
    <property type="match status" value="1"/>
</dbReference>
<dbReference type="Pfam" id="PF03372">
    <property type="entry name" value="Exo_endo_phos"/>
    <property type="match status" value="1"/>
</dbReference>
<dbReference type="Proteomes" id="UP000392064">
    <property type="component" value="Plasmid p001"/>
</dbReference>
<keyword evidence="6" id="KW-1185">Reference proteome</keyword>
<dbReference type="GO" id="GO:0003824">
    <property type="term" value="F:catalytic activity"/>
    <property type="evidence" value="ECO:0007669"/>
    <property type="project" value="InterPro"/>
</dbReference>
<keyword evidence="3" id="KW-0812">Transmembrane</keyword>
<sequence length="651" mass="68405">MGASKGWVALTTPVTMIMALVVAIPLLFGGSDCDPALASSTGPTSDAVSIMSWNVCASSCGQWDQRSGSAVEQVGRISPDILAVQEGGWGKKKRPFTFQGFGSLGYASGNNKAPFIGRYIFYKPGKFDLVKAGSFGLGGTHGMAWAKLRTKADRVTFTVVDVHLAFEKSADAKRRSQMIDGLAKVRAVSGADAPLVFVGDFNSNKSRNVDAPAAVMRDAGLRDAVEIAANKLNENVNSARDRSATAKVERNGNQTDHIYVPSQTTVASWQQIVNATGDRYVAPFISDHNPIMATIALPGTKPANPTKPDTNTTATSALSTSAPSTTAPADDASPAAAVVKPTAKPSAAATSVGRWKGVQLKNAAAIVAAGKTAGVNQRGQTIAVMTAMGESSLTVLNRGDAAGPDSRGLFQQRNSWGSLAERMDPTASATLFYRALLKVDGWADLEPTMAAHRVQRNADPNHYEKFWDDAVQVVASVTGQSPAEAGFSAAPGCNDGEATNAVWASGADCDFGNLSTPRNCTEALNEAARIARDASCTNEVRGGTWRRRCLEFVARVYGYASSGTPTAKAQYRLMQSKGLISTDKKIPAGALVYFNSSDPAGHIAVYAGNGKAFSNDYIRPGCIDLTPMSSMGGNGRYLGWSPPVFPLGAPL</sequence>
<feature type="domain" description="Endonuclease/exonuclease/phosphatase" evidence="4">
    <location>
        <begin position="51"/>
        <end position="288"/>
    </location>
</feature>
<accession>A0A5Q2M9X7</accession>
<feature type="compositionally biased region" description="Low complexity" evidence="2">
    <location>
        <begin position="309"/>
        <end position="337"/>
    </location>
</feature>
<dbReference type="RefSeq" id="WP_153651188.1">
    <property type="nucleotide sequence ID" value="NZ_CP045736.1"/>
</dbReference>
<evidence type="ECO:0000313" key="5">
    <source>
        <dbReference type="EMBL" id="QGG39914.1"/>
    </source>
</evidence>
<evidence type="ECO:0000256" key="2">
    <source>
        <dbReference type="SAM" id="MobiDB-lite"/>
    </source>
</evidence>
<feature type="transmembrane region" description="Helical" evidence="3">
    <location>
        <begin position="7"/>
        <end position="28"/>
    </location>
</feature>
<keyword evidence="1" id="KW-0175">Coiled coil</keyword>
<protein>
    <recommendedName>
        <fullName evidence="4">Endonuclease/exonuclease/phosphatase domain-containing protein</fullName>
    </recommendedName>
</protein>
<feature type="coiled-coil region" evidence="1">
    <location>
        <begin position="222"/>
        <end position="249"/>
    </location>
</feature>
<dbReference type="EMBL" id="CP045736">
    <property type="protein sequence ID" value="QGG39914.1"/>
    <property type="molecule type" value="Genomic_DNA"/>
</dbReference>
<keyword evidence="5" id="KW-0614">Plasmid</keyword>
<dbReference type="InterPro" id="IPR036691">
    <property type="entry name" value="Endo/exonu/phosph_ase_sf"/>
</dbReference>
<reference evidence="5 6" key="1">
    <citation type="submission" date="2019-11" db="EMBL/GenBank/DDBJ databases">
        <authorList>
            <person name="Li J."/>
        </authorList>
    </citation>
    <scope>NUCLEOTIDE SEQUENCE [LARGE SCALE GENOMIC DNA]</scope>
    <source>
        <strain evidence="5 6">MF47</strain>
        <plasmid evidence="5 6">p001</plasmid>
    </source>
</reference>
<name>A0A5Q2M9X7_9ACTN</name>
<keyword evidence="3" id="KW-1133">Transmembrane helix</keyword>
<geneLocation type="plasmid" evidence="5 6">
    <name>p001</name>
</geneLocation>
<proteinExistence type="predicted"/>
<evidence type="ECO:0000259" key="4">
    <source>
        <dbReference type="Pfam" id="PF03372"/>
    </source>
</evidence>
<evidence type="ECO:0000256" key="3">
    <source>
        <dbReference type="SAM" id="Phobius"/>
    </source>
</evidence>